<dbReference type="GO" id="GO:0006506">
    <property type="term" value="P:GPI anchor biosynthetic process"/>
    <property type="evidence" value="ECO:0007669"/>
    <property type="project" value="UniProtKB-UniPathway"/>
</dbReference>
<feature type="region of interest" description="Disordered" evidence="8">
    <location>
        <begin position="153"/>
        <end position="175"/>
    </location>
</feature>
<evidence type="ECO:0008006" key="12">
    <source>
        <dbReference type="Google" id="ProtNLM"/>
    </source>
</evidence>
<protein>
    <recommendedName>
        <fullName evidence="12">Glycosylphosphatidylinositol anchor biosynthesis protein 11</fullName>
    </recommendedName>
</protein>
<keyword evidence="3" id="KW-0337">GPI-anchor biosynthesis</keyword>
<organism evidence="10 11">
    <name type="scientific">Rhizoctonia solani</name>
    <dbReference type="NCBI Taxonomy" id="456999"/>
    <lineage>
        <taxon>Eukaryota</taxon>
        <taxon>Fungi</taxon>
        <taxon>Dikarya</taxon>
        <taxon>Basidiomycota</taxon>
        <taxon>Agaricomycotina</taxon>
        <taxon>Agaricomycetes</taxon>
        <taxon>Cantharellales</taxon>
        <taxon>Ceratobasidiaceae</taxon>
        <taxon>Rhizoctonia</taxon>
    </lineage>
</organism>
<evidence type="ECO:0000313" key="10">
    <source>
        <dbReference type="EMBL" id="CAE6387520.1"/>
    </source>
</evidence>
<dbReference type="Proteomes" id="UP000663843">
    <property type="component" value="Unassembled WGS sequence"/>
</dbReference>
<comment type="pathway">
    <text evidence="2">Glycolipid biosynthesis; glycosylphosphatidylinositol-anchor biosynthesis.</text>
</comment>
<feature type="transmembrane region" description="Helical" evidence="9">
    <location>
        <begin position="316"/>
        <end position="337"/>
    </location>
</feature>
<dbReference type="GO" id="GO:0005789">
    <property type="term" value="C:endoplasmic reticulum membrane"/>
    <property type="evidence" value="ECO:0007669"/>
    <property type="project" value="UniProtKB-SubCell"/>
</dbReference>
<dbReference type="InterPro" id="IPR009580">
    <property type="entry name" value="GPI_biosynthesis_protein_Pig-F"/>
</dbReference>
<dbReference type="Pfam" id="PF06699">
    <property type="entry name" value="PIG-F"/>
    <property type="match status" value="1"/>
</dbReference>
<dbReference type="AlphaFoldDB" id="A0A8H2WMM6"/>
<evidence type="ECO:0000256" key="9">
    <source>
        <dbReference type="SAM" id="Phobius"/>
    </source>
</evidence>
<accession>A0A8H2WMM6</accession>
<feature type="region of interest" description="Disordered" evidence="8">
    <location>
        <begin position="31"/>
        <end position="53"/>
    </location>
</feature>
<comment type="caution">
    <text evidence="10">The sequence shown here is derived from an EMBL/GenBank/DDBJ whole genome shotgun (WGS) entry which is preliminary data.</text>
</comment>
<evidence type="ECO:0000256" key="3">
    <source>
        <dbReference type="ARBA" id="ARBA00022502"/>
    </source>
</evidence>
<evidence type="ECO:0000256" key="1">
    <source>
        <dbReference type="ARBA" id="ARBA00004477"/>
    </source>
</evidence>
<evidence type="ECO:0000313" key="11">
    <source>
        <dbReference type="Proteomes" id="UP000663843"/>
    </source>
</evidence>
<dbReference type="UniPathway" id="UPA00196"/>
<sequence length="346" mass="37146">MISPALAVPLPPHLQRHLVLGFEISHHVMAGSKQQKSKTATAGTSQGNVNSGPVTTPYTSFPLSRYASLLGSQTLGLGFTLGMLPRTRVLQNELASLFGTLDAPKTSQDHPQHPFLAPLTDSPARTIFWLCAGSLVLIGWSAGSLRIWHKASEPDRSDSSEQSSAKTSTPEKTVLGTKVERPPIPARILAAQDAAIAVAFSSLVVLALLVLFGAPMSSHFIPTTFLAILLSILTVWTPAYTFGLPSITSQTLKAEERRQKWIGLFVEFSARSPVDRAIVFPAIGAVVGCWLGALPMPLDWDRPWQAWPLTSAYTAVIGHLVGSGVSLAVSIAQFLLIEVQLEKTTN</sequence>
<dbReference type="EMBL" id="CAJMWT010001209">
    <property type="protein sequence ID" value="CAE6387520.1"/>
    <property type="molecule type" value="Genomic_DNA"/>
</dbReference>
<comment type="subcellular location">
    <subcellularLocation>
        <location evidence="1">Endoplasmic reticulum membrane</location>
        <topology evidence="1">Multi-pass membrane protein</topology>
    </subcellularLocation>
</comment>
<feature type="compositionally biased region" description="Polar residues" evidence="8">
    <location>
        <begin position="32"/>
        <end position="53"/>
    </location>
</feature>
<evidence type="ECO:0000256" key="4">
    <source>
        <dbReference type="ARBA" id="ARBA00022692"/>
    </source>
</evidence>
<feature type="transmembrane region" description="Helical" evidence="9">
    <location>
        <begin position="194"/>
        <end position="214"/>
    </location>
</feature>
<proteinExistence type="predicted"/>
<keyword evidence="4 9" id="KW-0812">Transmembrane</keyword>
<keyword evidence="5" id="KW-0256">Endoplasmic reticulum</keyword>
<feature type="transmembrane region" description="Helical" evidence="9">
    <location>
        <begin position="220"/>
        <end position="243"/>
    </location>
</feature>
<feature type="compositionally biased region" description="Polar residues" evidence="8">
    <location>
        <begin position="160"/>
        <end position="171"/>
    </location>
</feature>
<evidence type="ECO:0000256" key="8">
    <source>
        <dbReference type="SAM" id="MobiDB-lite"/>
    </source>
</evidence>
<evidence type="ECO:0000256" key="6">
    <source>
        <dbReference type="ARBA" id="ARBA00022989"/>
    </source>
</evidence>
<gene>
    <name evidence="10" type="ORF">RDB_LOCUS28709</name>
</gene>
<evidence type="ECO:0000256" key="5">
    <source>
        <dbReference type="ARBA" id="ARBA00022824"/>
    </source>
</evidence>
<keyword evidence="6 9" id="KW-1133">Transmembrane helix</keyword>
<reference evidence="10" key="1">
    <citation type="submission" date="2021-01" db="EMBL/GenBank/DDBJ databases">
        <authorList>
            <person name="Kaushik A."/>
        </authorList>
    </citation>
    <scope>NUCLEOTIDE SEQUENCE</scope>
    <source>
        <strain evidence="10">AG2-2IIIB</strain>
    </source>
</reference>
<keyword evidence="7 9" id="KW-0472">Membrane</keyword>
<feature type="transmembrane region" description="Helical" evidence="9">
    <location>
        <begin position="277"/>
        <end position="296"/>
    </location>
</feature>
<name>A0A8H2WMM6_9AGAM</name>
<evidence type="ECO:0000256" key="2">
    <source>
        <dbReference type="ARBA" id="ARBA00004687"/>
    </source>
</evidence>
<feature type="transmembrane region" description="Helical" evidence="9">
    <location>
        <begin position="127"/>
        <end position="148"/>
    </location>
</feature>
<evidence type="ECO:0000256" key="7">
    <source>
        <dbReference type="ARBA" id="ARBA00023136"/>
    </source>
</evidence>